<reference evidence="10 11" key="1">
    <citation type="journal article" date="2018" name="PLoS Genet.">
        <title>Repeat elements organise 3D genome structure and mediate transcription in the filamentous fungus Epichloe festucae.</title>
        <authorList>
            <person name="Winter D.J."/>
            <person name="Ganley A.R.D."/>
            <person name="Young C.A."/>
            <person name="Liachko I."/>
            <person name="Schardl C.L."/>
            <person name="Dupont P.Y."/>
            <person name="Berry D."/>
            <person name="Ram A."/>
            <person name="Scott B."/>
            <person name="Cox M.P."/>
        </authorList>
    </citation>
    <scope>NUCLEOTIDE SEQUENCE [LARGE SCALE GENOMIC DNA]</scope>
    <source>
        <strain evidence="10 11">Fl1</strain>
    </source>
</reference>
<evidence type="ECO:0000313" key="10">
    <source>
        <dbReference type="EMBL" id="QPG94744.1"/>
    </source>
</evidence>
<dbReference type="EMBL" id="CP031385">
    <property type="protein sequence ID" value="QPG94744.1"/>
    <property type="molecule type" value="Genomic_DNA"/>
</dbReference>
<dbReference type="OrthoDB" id="5340910at2759"/>
<keyword evidence="4 8" id="KW-1133">Transmembrane helix</keyword>
<feature type="domain" description="SH3" evidence="9">
    <location>
        <begin position="417"/>
        <end position="478"/>
    </location>
</feature>
<feature type="region of interest" description="Disordered" evidence="7">
    <location>
        <begin position="228"/>
        <end position="257"/>
    </location>
</feature>
<evidence type="ECO:0000256" key="3">
    <source>
        <dbReference type="ARBA" id="ARBA00022692"/>
    </source>
</evidence>
<feature type="compositionally biased region" description="Pro residues" evidence="7">
    <location>
        <begin position="102"/>
        <end position="112"/>
    </location>
</feature>
<dbReference type="PROSITE" id="PS50002">
    <property type="entry name" value="SH3"/>
    <property type="match status" value="1"/>
</dbReference>
<evidence type="ECO:0000259" key="9">
    <source>
        <dbReference type="PROSITE" id="PS50002"/>
    </source>
</evidence>
<proteinExistence type="predicted"/>
<feature type="compositionally biased region" description="Polar residues" evidence="7">
    <location>
        <begin position="120"/>
        <end position="136"/>
    </location>
</feature>
<evidence type="ECO:0000256" key="7">
    <source>
        <dbReference type="SAM" id="MobiDB-lite"/>
    </source>
</evidence>
<dbReference type="Proteomes" id="UP000594364">
    <property type="component" value="Chromosome 1"/>
</dbReference>
<feature type="region of interest" description="Disordered" evidence="7">
    <location>
        <begin position="471"/>
        <end position="613"/>
    </location>
</feature>
<dbReference type="InterPro" id="IPR035521">
    <property type="entry name" value="Fus1_SH3"/>
</dbReference>
<dbReference type="PANTHER" id="PTHR15549">
    <property type="entry name" value="PAIRED IMMUNOGLOBULIN-LIKE TYPE 2 RECEPTOR"/>
    <property type="match status" value="1"/>
</dbReference>
<evidence type="ECO:0000256" key="8">
    <source>
        <dbReference type="SAM" id="Phobius"/>
    </source>
</evidence>
<dbReference type="SMART" id="SM00326">
    <property type="entry name" value="SH3"/>
    <property type="match status" value="1"/>
</dbReference>
<dbReference type="AlphaFoldDB" id="A0A7S9KLY6"/>
<feature type="compositionally biased region" description="Basic and acidic residues" evidence="7">
    <location>
        <begin position="32"/>
        <end position="43"/>
    </location>
</feature>
<dbReference type="PANTHER" id="PTHR15549:SF26">
    <property type="entry name" value="AXIAL BUDDING PATTERN PROTEIN 2-RELATED"/>
    <property type="match status" value="1"/>
</dbReference>
<dbReference type="GO" id="GO:0071944">
    <property type="term" value="C:cell periphery"/>
    <property type="evidence" value="ECO:0007669"/>
    <property type="project" value="UniProtKB-ARBA"/>
</dbReference>
<evidence type="ECO:0000256" key="2">
    <source>
        <dbReference type="ARBA" id="ARBA00022443"/>
    </source>
</evidence>
<organism evidence="10 11">
    <name type="scientific">Epichloe festucae (strain Fl1)</name>
    <dbReference type="NCBI Taxonomy" id="877507"/>
    <lineage>
        <taxon>Eukaryota</taxon>
        <taxon>Fungi</taxon>
        <taxon>Dikarya</taxon>
        <taxon>Ascomycota</taxon>
        <taxon>Pezizomycotina</taxon>
        <taxon>Sordariomycetes</taxon>
        <taxon>Hypocreomycetidae</taxon>
        <taxon>Hypocreales</taxon>
        <taxon>Clavicipitaceae</taxon>
        <taxon>Epichloe</taxon>
    </lineage>
</organism>
<dbReference type="InterPro" id="IPR001452">
    <property type="entry name" value="SH3_domain"/>
</dbReference>
<evidence type="ECO:0000256" key="1">
    <source>
        <dbReference type="ARBA" id="ARBA00004167"/>
    </source>
</evidence>
<protein>
    <recommendedName>
        <fullName evidence="9">SH3 domain-containing protein</fullName>
    </recommendedName>
</protein>
<evidence type="ECO:0000256" key="4">
    <source>
        <dbReference type="ARBA" id="ARBA00022989"/>
    </source>
</evidence>
<keyword evidence="2 6" id="KW-0728">SH3 domain</keyword>
<keyword evidence="3 8" id="KW-0812">Transmembrane</keyword>
<feature type="region of interest" description="Disordered" evidence="7">
    <location>
        <begin position="67"/>
        <end position="191"/>
    </location>
</feature>
<feature type="compositionally biased region" description="Basic residues" evidence="7">
    <location>
        <begin position="1"/>
        <end position="10"/>
    </location>
</feature>
<feature type="compositionally biased region" description="Pro residues" evidence="7">
    <location>
        <begin position="548"/>
        <end position="560"/>
    </location>
</feature>
<sequence length="613" mass="64089">MPHSHRHHHVVARDIIDEMEEWPSQPFDDDEMKNNEKEPRDDSGGGGQATFIHTVYKTLDPTFEGPVAGYSTLNIDQAPEPTPTPEPTQPPKPTREVQPKPINTPIPAPTLTPRPEVKESTSVFPSEIRQPSTSPDLDSVLAKATGNPTVSSSATVGDNLSISTSTGTLSIAPTTTPTSQSTAPQDNGEGTSAGAKAGIAFGVLGGVFLVGLAAFLLFSRRRRQAATAREEADDEKYHRNDDPFDTMTIRSDPHAPRISLRPVTQLLPNWNIDKRASRGAGAALTPGAAAVNANGQENGMQERTATSQSSHPANPFGSQAERIPEPATMEHGAAPPSDPFTASGPAIAAGAAAGALTRKTSMRKTGPSNLDLTVLPALGPMPPSPAGTEFSMTSVSPGSAVPQSNGAAAIAAAGGPSNSNVHRVQLDFKPSLDDEMEMKSGDLVRLLHEYDDGWALCIRLDRSQQGVVPRTCLSTRPVKPRSPQGGPRPGPPVNPNGQFPRGPPQRPMTPQGRPMTPQGLPPGRPRMGPGRPAIPGPRPMSPSGRPQSPGPRPTGPPPGAPGSRPQSPMGAHRQIVGHPGVAPTTPVQSPPRGPSNGPPTGPVGRKPVPGQAY</sequence>
<evidence type="ECO:0000256" key="6">
    <source>
        <dbReference type="PROSITE-ProRule" id="PRU00192"/>
    </source>
</evidence>
<evidence type="ECO:0000256" key="5">
    <source>
        <dbReference type="ARBA" id="ARBA00023136"/>
    </source>
</evidence>
<feature type="compositionally biased region" description="Pro residues" evidence="7">
    <location>
        <begin position="588"/>
        <end position="601"/>
    </location>
</feature>
<name>A0A7S9KLY6_EPIFF</name>
<feature type="region of interest" description="Disordered" evidence="7">
    <location>
        <begin position="298"/>
        <end position="320"/>
    </location>
</feature>
<evidence type="ECO:0000313" key="11">
    <source>
        <dbReference type="Proteomes" id="UP000594364"/>
    </source>
</evidence>
<dbReference type="Gene3D" id="2.30.30.40">
    <property type="entry name" value="SH3 Domains"/>
    <property type="match status" value="1"/>
</dbReference>
<feature type="compositionally biased region" description="Polar residues" evidence="7">
    <location>
        <begin position="298"/>
        <end position="312"/>
    </location>
</feature>
<feature type="compositionally biased region" description="Polar residues" evidence="7">
    <location>
        <begin position="146"/>
        <end position="158"/>
    </location>
</feature>
<gene>
    <name evidence="10" type="ORF">C2857_006883</name>
</gene>
<accession>A0A7S9KLY6</accession>
<dbReference type="InterPro" id="IPR036028">
    <property type="entry name" value="SH3-like_dom_sf"/>
</dbReference>
<feature type="transmembrane region" description="Helical" evidence="8">
    <location>
        <begin position="199"/>
        <end position="219"/>
    </location>
</feature>
<feature type="region of interest" description="Disordered" evidence="7">
    <location>
        <begin position="1"/>
        <end position="51"/>
    </location>
</feature>
<keyword evidence="5 8" id="KW-0472">Membrane</keyword>
<feature type="compositionally biased region" description="Low complexity" evidence="7">
    <location>
        <begin position="160"/>
        <end position="185"/>
    </location>
</feature>
<dbReference type="CDD" id="cd11854">
    <property type="entry name" value="SH3_Fus1p"/>
    <property type="match status" value="1"/>
</dbReference>
<feature type="compositionally biased region" description="Acidic residues" evidence="7">
    <location>
        <begin position="17"/>
        <end position="31"/>
    </location>
</feature>
<dbReference type="SUPFAM" id="SSF50044">
    <property type="entry name" value="SH3-domain"/>
    <property type="match status" value="1"/>
</dbReference>
<dbReference type="InterPro" id="IPR051694">
    <property type="entry name" value="Immunoregulatory_rcpt-like"/>
</dbReference>
<comment type="subcellular location">
    <subcellularLocation>
        <location evidence="1">Membrane</location>
        <topology evidence="1">Single-pass membrane protein</topology>
    </subcellularLocation>
</comment>
<feature type="compositionally biased region" description="Pro residues" evidence="7">
    <location>
        <begin position="80"/>
        <end position="92"/>
    </location>
</feature>
<dbReference type="Pfam" id="PF14604">
    <property type="entry name" value="SH3_9"/>
    <property type="match status" value="1"/>
</dbReference>
<dbReference type="GO" id="GO:0016020">
    <property type="term" value="C:membrane"/>
    <property type="evidence" value="ECO:0007669"/>
    <property type="project" value="UniProtKB-SubCell"/>
</dbReference>
<keyword evidence="11" id="KW-1185">Reference proteome</keyword>